<dbReference type="Proteomes" id="UP000660729">
    <property type="component" value="Unassembled WGS sequence"/>
</dbReference>
<gene>
    <name evidence="3" type="ORF">HII31_11360</name>
</gene>
<dbReference type="EMBL" id="JABCIY010000231">
    <property type="protein sequence ID" value="KAF7187272.1"/>
    <property type="molecule type" value="Genomic_DNA"/>
</dbReference>
<feature type="region of interest" description="Disordered" evidence="1">
    <location>
        <begin position="412"/>
        <end position="549"/>
    </location>
</feature>
<dbReference type="PROSITE" id="PS51257">
    <property type="entry name" value="PROKAR_LIPOPROTEIN"/>
    <property type="match status" value="1"/>
</dbReference>
<dbReference type="PANTHER" id="PTHR40623">
    <property type="entry name" value="INTEGRAL MEMBRANE PROTEIN"/>
    <property type="match status" value="1"/>
</dbReference>
<feature type="compositionally biased region" description="Polar residues" evidence="1">
    <location>
        <begin position="157"/>
        <end position="169"/>
    </location>
</feature>
<feature type="region of interest" description="Disordered" evidence="1">
    <location>
        <begin position="93"/>
        <end position="114"/>
    </location>
</feature>
<feature type="region of interest" description="Disordered" evidence="1">
    <location>
        <begin position="231"/>
        <end position="250"/>
    </location>
</feature>
<feature type="compositionally biased region" description="Basic and acidic residues" evidence="1">
    <location>
        <begin position="102"/>
        <end position="114"/>
    </location>
</feature>
<evidence type="ECO:0000313" key="3">
    <source>
        <dbReference type="EMBL" id="KAF7187272.1"/>
    </source>
</evidence>
<dbReference type="OrthoDB" id="5426165at2759"/>
<dbReference type="AlphaFoldDB" id="A0A8H6VE75"/>
<accession>A0A8H6VE75</accession>
<keyword evidence="2" id="KW-0812">Transmembrane</keyword>
<comment type="caution">
    <text evidence="3">The sequence shown here is derived from an EMBL/GenBank/DDBJ whole genome shotgun (WGS) entry which is preliminary data.</text>
</comment>
<evidence type="ECO:0000313" key="4">
    <source>
        <dbReference type="Proteomes" id="UP000660729"/>
    </source>
</evidence>
<keyword evidence="2" id="KW-1133">Transmembrane helix</keyword>
<sequence>MGKFFSEWATWEKLVFLLGCAIVVTILLGCGKLAYTHRKLRRYSAVAEQERKEQAVARQMSQRRKPDVSHDADVPFGIRAIESGIEVEGVWISRNNTPEPPTTRDTDKSSLWDHVPRGDYSVDLEKALLSFSHDRPASNSTTGHAQHAGLHDRKTSEASGSGSHVSRNPSDMAPITRPATAKVKECPPAAISKYTGNPALRQSCGVTTMDGLDAIHKASGHFHPEHYAAGESFESSASAQSTDDSTDSEPIAAAAPGLLNHQAKQRQHSTDLDLMHSHRMSQAAETGQLTPRIRKPGFSGEWASIANTPTTNTAELSDYFGRARARSQSPDKSHLSGSWPSSARTFVPPRIDTLPPAVRRASLPGPNVASFTEFCQTAPPSPMRDNYRPASAGSVMSTKTAMQIVGDSLSDYMSASSSPVETTASHMPPAQPSMQPEETLAPEPAQPRRPSFEKKASPVVRGHGTGFEILKPGTLGTPTGPAEYVPEKLHKSQPQAPPISLHNSVRTANTSRPRSSSAGSGRRLQKKRRPSSESETSSGGRSGSRGSIV</sequence>
<feature type="compositionally biased region" description="Low complexity" evidence="1">
    <location>
        <begin position="511"/>
        <end position="522"/>
    </location>
</feature>
<evidence type="ECO:0000256" key="1">
    <source>
        <dbReference type="SAM" id="MobiDB-lite"/>
    </source>
</evidence>
<evidence type="ECO:0000256" key="2">
    <source>
        <dbReference type="SAM" id="Phobius"/>
    </source>
</evidence>
<dbReference type="PANTHER" id="PTHR40623:SF2">
    <property type="entry name" value="INTEGRAL MEMBRANE PROTEIN"/>
    <property type="match status" value="1"/>
</dbReference>
<keyword evidence="4" id="KW-1185">Reference proteome</keyword>
<organism evidence="3 4">
    <name type="scientific">Pseudocercospora fuligena</name>
    <dbReference type="NCBI Taxonomy" id="685502"/>
    <lineage>
        <taxon>Eukaryota</taxon>
        <taxon>Fungi</taxon>
        <taxon>Dikarya</taxon>
        <taxon>Ascomycota</taxon>
        <taxon>Pezizomycotina</taxon>
        <taxon>Dothideomycetes</taxon>
        <taxon>Dothideomycetidae</taxon>
        <taxon>Mycosphaerellales</taxon>
        <taxon>Mycosphaerellaceae</taxon>
        <taxon>Pseudocercospora</taxon>
    </lineage>
</organism>
<name>A0A8H6VE75_9PEZI</name>
<feature type="compositionally biased region" description="Low complexity" evidence="1">
    <location>
        <begin position="533"/>
        <end position="549"/>
    </location>
</feature>
<feature type="region of interest" description="Disordered" evidence="1">
    <location>
        <begin position="134"/>
        <end position="181"/>
    </location>
</feature>
<feature type="transmembrane region" description="Helical" evidence="2">
    <location>
        <begin position="14"/>
        <end position="35"/>
    </location>
</feature>
<feature type="compositionally biased region" description="Low complexity" evidence="1">
    <location>
        <begin position="231"/>
        <end position="243"/>
    </location>
</feature>
<reference evidence="3" key="1">
    <citation type="submission" date="2020-04" db="EMBL/GenBank/DDBJ databases">
        <title>Draft genome resource of the tomato pathogen Pseudocercospora fuligena.</title>
        <authorList>
            <person name="Zaccaron A."/>
        </authorList>
    </citation>
    <scope>NUCLEOTIDE SEQUENCE</scope>
    <source>
        <strain evidence="3">PF001</strain>
    </source>
</reference>
<keyword evidence="2" id="KW-0472">Membrane</keyword>
<proteinExistence type="predicted"/>
<protein>
    <submittedName>
        <fullName evidence="3">Uncharacterized protein</fullName>
    </submittedName>
</protein>
<feature type="compositionally biased region" description="Polar residues" evidence="1">
    <location>
        <begin position="501"/>
        <end position="510"/>
    </location>
</feature>